<reference evidence="4" key="1">
    <citation type="submission" date="2017-02" db="UniProtKB">
        <authorList>
            <consortium name="WormBaseParasite"/>
        </authorList>
    </citation>
    <scope>IDENTIFICATION</scope>
</reference>
<evidence type="ECO:0000313" key="1">
    <source>
        <dbReference type="EMBL" id="VDN51703.1"/>
    </source>
</evidence>
<accession>A0A0N4UHZ7</accession>
<reference evidence="1 3" key="2">
    <citation type="submission" date="2018-11" db="EMBL/GenBank/DDBJ databases">
        <authorList>
            <consortium name="Pathogen Informatics"/>
        </authorList>
    </citation>
    <scope>NUCLEOTIDE SEQUENCE [LARGE SCALE GENOMIC DNA]</scope>
</reference>
<sequence length="170" mass="19991">MFIDLTFILQLQLVNWKLFDFISGRLRGCPTWSEGCASHNEDVLTVKAPEQSKIFRARPLLRTKLIVAIEMEMCSIYDHLHNSVQSLGKIAKALNEFDCKPNISFTFKVDMKYILIYLEEVINWWAKHNCCDFYLHRALRFESPNQRTQKAICRVKNDLSLSTRYKIEII</sequence>
<dbReference type="AlphaFoldDB" id="A0A0N4UHZ7"/>
<protein>
    <submittedName>
        <fullName evidence="1 4">Uncharacterized protein</fullName>
    </submittedName>
</protein>
<evidence type="ECO:0000313" key="3">
    <source>
        <dbReference type="Proteomes" id="UP000274756"/>
    </source>
</evidence>
<evidence type="ECO:0000313" key="2">
    <source>
        <dbReference type="Proteomes" id="UP000038040"/>
    </source>
</evidence>
<proteinExistence type="predicted"/>
<evidence type="ECO:0000313" key="4">
    <source>
        <dbReference type="WBParaSite" id="DME_0000720501-mRNA-1"/>
    </source>
</evidence>
<dbReference type="EMBL" id="UYYG01000028">
    <property type="protein sequence ID" value="VDN51703.1"/>
    <property type="molecule type" value="Genomic_DNA"/>
</dbReference>
<gene>
    <name evidence="1" type="ORF">DME_LOCUS1676</name>
</gene>
<keyword evidence="3" id="KW-1185">Reference proteome</keyword>
<dbReference type="Proteomes" id="UP000274756">
    <property type="component" value="Unassembled WGS sequence"/>
</dbReference>
<dbReference type="WBParaSite" id="DME_0000720501-mRNA-1">
    <property type="protein sequence ID" value="DME_0000720501-mRNA-1"/>
    <property type="gene ID" value="DME_0000720501"/>
</dbReference>
<dbReference type="Proteomes" id="UP000038040">
    <property type="component" value="Unplaced"/>
</dbReference>
<organism evidence="2 4">
    <name type="scientific">Dracunculus medinensis</name>
    <name type="common">Guinea worm</name>
    <dbReference type="NCBI Taxonomy" id="318479"/>
    <lineage>
        <taxon>Eukaryota</taxon>
        <taxon>Metazoa</taxon>
        <taxon>Ecdysozoa</taxon>
        <taxon>Nematoda</taxon>
        <taxon>Chromadorea</taxon>
        <taxon>Rhabditida</taxon>
        <taxon>Spirurina</taxon>
        <taxon>Dracunculoidea</taxon>
        <taxon>Dracunculidae</taxon>
        <taxon>Dracunculus</taxon>
    </lineage>
</organism>
<name>A0A0N4UHZ7_DRAME</name>